<dbReference type="PANTHER" id="PTHR13420">
    <property type="entry name" value="UPF0235 PROTEIN C15ORF40"/>
    <property type="match status" value="1"/>
</dbReference>
<evidence type="ECO:0000313" key="2">
    <source>
        <dbReference type="EMBL" id="RMZ72070.1"/>
    </source>
</evidence>
<dbReference type="OrthoDB" id="5430620at2759"/>
<dbReference type="InterPro" id="IPR036591">
    <property type="entry name" value="YggU-like_sf"/>
</dbReference>
<dbReference type="InterPro" id="IPR003746">
    <property type="entry name" value="DUF167"/>
</dbReference>
<organism evidence="2 3">
    <name type="scientific">Pyrenophora seminiperda CCB06</name>
    <dbReference type="NCBI Taxonomy" id="1302712"/>
    <lineage>
        <taxon>Eukaryota</taxon>
        <taxon>Fungi</taxon>
        <taxon>Dikarya</taxon>
        <taxon>Ascomycota</taxon>
        <taxon>Pezizomycotina</taxon>
        <taxon>Dothideomycetes</taxon>
        <taxon>Pleosporomycetidae</taxon>
        <taxon>Pleosporales</taxon>
        <taxon>Pleosporineae</taxon>
        <taxon>Pleosporaceae</taxon>
        <taxon>Pyrenophora</taxon>
    </lineage>
</organism>
<dbReference type="AlphaFoldDB" id="A0A3M7MCD8"/>
<dbReference type="HAMAP" id="MF_00634">
    <property type="entry name" value="UPF0235"/>
    <property type="match status" value="1"/>
</dbReference>
<proteinExistence type="inferred from homology"/>
<dbReference type="Pfam" id="PF02594">
    <property type="entry name" value="DUF167"/>
    <property type="match status" value="1"/>
</dbReference>
<sequence>MAAAPAIRFVAAKAAVSKKSPGVIQLSCQVKPGVSAQRKGVAAVTDERVEICVSAQPREGEANRAVREVIADALKVAKSDVEVIKGLKSREKTVVVRANMQGSSEEQVERIRAALVHGLSRSA</sequence>
<dbReference type="NCBIfam" id="TIGR00251">
    <property type="entry name" value="DUF167 family protein"/>
    <property type="match status" value="1"/>
</dbReference>
<protein>
    <submittedName>
        <fullName evidence="2">DUF167 domain</fullName>
    </submittedName>
</protein>
<keyword evidence="3" id="KW-1185">Reference proteome</keyword>
<dbReference type="Gene3D" id="3.30.1200.10">
    <property type="entry name" value="YggU-like"/>
    <property type="match status" value="1"/>
</dbReference>
<gene>
    <name evidence="2" type="ORF">GMOD_00007062</name>
</gene>
<name>A0A3M7MCD8_9PLEO</name>
<reference evidence="2 3" key="1">
    <citation type="journal article" date="2014" name="PLoS ONE">
        <title>De novo Genome Assembly of the Fungal Plant Pathogen Pyrenophora semeniperda.</title>
        <authorList>
            <person name="Soliai M.M."/>
            <person name="Meyer S.E."/>
            <person name="Udall J.A."/>
            <person name="Elzinga D.E."/>
            <person name="Hermansen R.A."/>
            <person name="Bodily P.M."/>
            <person name="Hart A.A."/>
            <person name="Coleman C.E."/>
        </authorList>
    </citation>
    <scope>NUCLEOTIDE SEQUENCE [LARGE SCALE GENOMIC DNA]</scope>
    <source>
        <strain evidence="2 3">CCB06</strain>
        <tissue evidence="2">Mycelium</tissue>
    </source>
</reference>
<evidence type="ECO:0000313" key="3">
    <source>
        <dbReference type="Proteomes" id="UP000265663"/>
    </source>
</evidence>
<dbReference type="SUPFAM" id="SSF69786">
    <property type="entry name" value="YggU-like"/>
    <property type="match status" value="1"/>
</dbReference>
<dbReference type="GO" id="GO:0005737">
    <property type="term" value="C:cytoplasm"/>
    <property type="evidence" value="ECO:0007669"/>
    <property type="project" value="TreeGrafter"/>
</dbReference>
<dbReference type="SMART" id="SM01152">
    <property type="entry name" value="DUF167"/>
    <property type="match status" value="1"/>
</dbReference>
<comment type="similarity">
    <text evidence="1">Belongs to the UPF0235 family.</text>
</comment>
<dbReference type="PANTHER" id="PTHR13420:SF7">
    <property type="entry name" value="UPF0235 PROTEIN C15ORF40"/>
    <property type="match status" value="1"/>
</dbReference>
<accession>A0A3M7MCD8</accession>
<dbReference type="EMBL" id="KE747829">
    <property type="protein sequence ID" value="RMZ72070.1"/>
    <property type="molecule type" value="Genomic_DNA"/>
</dbReference>
<dbReference type="Proteomes" id="UP000265663">
    <property type="component" value="Unassembled WGS sequence"/>
</dbReference>
<evidence type="ECO:0000256" key="1">
    <source>
        <dbReference type="ARBA" id="ARBA00010364"/>
    </source>
</evidence>